<evidence type="ECO:0000256" key="3">
    <source>
        <dbReference type="ARBA" id="ARBA00023002"/>
    </source>
</evidence>
<sequence>MPKTDREVLAEVTQSTNHAHIAGVGRNLAGTGNLDSERSQPDQVLLHDLYTLEVFPGSISTPGGPNSTSPAPSSYPLGLGNSYTPTFDTETSQSGEQDDNGSDDGNREYDVDIYDDDARTNMPNEDHMMMDGGYTKEWKSFLERPEAALLQCFPSQVQAMKVMSLLNVSSDHSPDEIYVGGKIEPAWDVEPAIKRAFEKFSGTLKELEVIIDKRNEDPKLKNRSGAGILPYQLLNPYSAGDTKKGVPKTGVPNSVSI</sequence>
<keyword evidence="1" id="KW-0479">Metal-binding</keyword>
<evidence type="ECO:0000256" key="2">
    <source>
        <dbReference type="ARBA" id="ARBA00022964"/>
    </source>
</evidence>
<accession>A0ABQ5E1B4</accession>
<comment type="caution">
    <text evidence="6">The sequence shown here is derived from an EMBL/GenBank/DDBJ whole genome shotgun (WGS) entry which is preliminary data.</text>
</comment>
<feature type="region of interest" description="Disordered" evidence="4">
    <location>
        <begin position="236"/>
        <end position="257"/>
    </location>
</feature>
<evidence type="ECO:0000256" key="4">
    <source>
        <dbReference type="SAM" id="MobiDB-lite"/>
    </source>
</evidence>
<dbReference type="InterPro" id="IPR000907">
    <property type="entry name" value="LipOase"/>
</dbReference>
<keyword evidence="3" id="KW-0560">Oxidoreductase</keyword>
<feature type="region of interest" description="Disordered" evidence="4">
    <location>
        <begin position="57"/>
        <end position="110"/>
    </location>
</feature>
<dbReference type="InterPro" id="IPR013819">
    <property type="entry name" value="LipOase_C"/>
</dbReference>
<evidence type="ECO:0000313" key="6">
    <source>
        <dbReference type="EMBL" id="GJT45231.1"/>
    </source>
</evidence>
<dbReference type="EMBL" id="BQNB010015884">
    <property type="protein sequence ID" value="GJT45231.1"/>
    <property type="molecule type" value="Genomic_DNA"/>
</dbReference>
<evidence type="ECO:0000313" key="7">
    <source>
        <dbReference type="Proteomes" id="UP001151760"/>
    </source>
</evidence>
<evidence type="ECO:0000256" key="1">
    <source>
        <dbReference type="ARBA" id="ARBA00022723"/>
    </source>
</evidence>
<name>A0ABQ5E1B4_9ASTR</name>
<keyword evidence="7" id="KW-1185">Reference proteome</keyword>
<dbReference type="Pfam" id="PF00305">
    <property type="entry name" value="Lipoxygenase"/>
    <property type="match status" value="1"/>
</dbReference>
<reference evidence="6" key="1">
    <citation type="journal article" date="2022" name="Int. J. Mol. Sci.">
        <title>Draft Genome of Tanacetum Coccineum: Genomic Comparison of Closely Related Tanacetum-Family Plants.</title>
        <authorList>
            <person name="Yamashiro T."/>
            <person name="Shiraishi A."/>
            <person name="Nakayama K."/>
            <person name="Satake H."/>
        </authorList>
    </citation>
    <scope>NUCLEOTIDE SEQUENCE</scope>
</reference>
<proteinExistence type="predicted"/>
<dbReference type="Proteomes" id="UP001151760">
    <property type="component" value="Unassembled WGS sequence"/>
</dbReference>
<dbReference type="InterPro" id="IPR036226">
    <property type="entry name" value="LipOase_C_sf"/>
</dbReference>
<reference evidence="6" key="2">
    <citation type="submission" date="2022-01" db="EMBL/GenBank/DDBJ databases">
        <authorList>
            <person name="Yamashiro T."/>
            <person name="Shiraishi A."/>
            <person name="Satake H."/>
            <person name="Nakayama K."/>
        </authorList>
    </citation>
    <scope>NUCLEOTIDE SEQUENCE</scope>
</reference>
<feature type="compositionally biased region" description="Polar residues" evidence="4">
    <location>
        <begin position="58"/>
        <end position="72"/>
    </location>
</feature>
<keyword evidence="2" id="KW-0223">Dioxygenase</keyword>
<gene>
    <name evidence="6" type="ORF">Tco_0953946</name>
</gene>
<dbReference type="SUPFAM" id="SSF48484">
    <property type="entry name" value="Lipoxigenase"/>
    <property type="match status" value="1"/>
</dbReference>
<dbReference type="PROSITE" id="PS51393">
    <property type="entry name" value="LIPOXYGENASE_3"/>
    <property type="match status" value="1"/>
</dbReference>
<evidence type="ECO:0000259" key="5">
    <source>
        <dbReference type="PROSITE" id="PS51393"/>
    </source>
</evidence>
<protein>
    <submittedName>
        <fullName evidence="6">Linoleate 13S-lipoxygenase 2-1, chloroplastic-like protein</fullName>
    </submittedName>
</protein>
<dbReference type="Gene3D" id="1.20.245.10">
    <property type="entry name" value="Lipoxygenase-1, Domain 5"/>
    <property type="match status" value="1"/>
</dbReference>
<feature type="compositionally biased region" description="Polar residues" evidence="4">
    <location>
        <begin position="81"/>
        <end position="95"/>
    </location>
</feature>
<dbReference type="PANTHER" id="PTHR11771">
    <property type="entry name" value="LIPOXYGENASE"/>
    <property type="match status" value="1"/>
</dbReference>
<feature type="domain" description="Lipoxygenase" evidence="5">
    <location>
        <begin position="135"/>
        <end position="257"/>
    </location>
</feature>
<organism evidence="6 7">
    <name type="scientific">Tanacetum coccineum</name>
    <dbReference type="NCBI Taxonomy" id="301880"/>
    <lineage>
        <taxon>Eukaryota</taxon>
        <taxon>Viridiplantae</taxon>
        <taxon>Streptophyta</taxon>
        <taxon>Embryophyta</taxon>
        <taxon>Tracheophyta</taxon>
        <taxon>Spermatophyta</taxon>
        <taxon>Magnoliopsida</taxon>
        <taxon>eudicotyledons</taxon>
        <taxon>Gunneridae</taxon>
        <taxon>Pentapetalae</taxon>
        <taxon>asterids</taxon>
        <taxon>campanulids</taxon>
        <taxon>Asterales</taxon>
        <taxon>Asteraceae</taxon>
        <taxon>Asteroideae</taxon>
        <taxon>Anthemideae</taxon>
        <taxon>Anthemidinae</taxon>
        <taxon>Tanacetum</taxon>
    </lineage>
</organism>